<dbReference type="EMBL" id="JNSL01000008">
    <property type="protein sequence ID" value="KGA21352.1"/>
    <property type="molecule type" value="Genomic_DNA"/>
</dbReference>
<sequence>MKLKATKKSDVALQALRMFADSSVVLSGKEVAARLKVSTVLLSQCLKPLVEAGWVTSRSGPDGGYILTTGVNKVSVLDVIEAVEGPIISSECVISDRRCGIDPPCSMHQIWATTRTALRKSLSQQSAI</sequence>
<name>A0A094QD76_9ZZZZ</name>
<gene>
    <name evidence="1" type="ORF">GM51_2510</name>
</gene>
<dbReference type="NCBIfam" id="TIGR00738">
    <property type="entry name" value="rrf2_super"/>
    <property type="match status" value="1"/>
</dbReference>
<dbReference type="SUPFAM" id="SSF46785">
    <property type="entry name" value="Winged helix' DNA-binding domain"/>
    <property type="match status" value="1"/>
</dbReference>
<dbReference type="PANTHER" id="PTHR33221:SF15">
    <property type="entry name" value="HTH-TYPE TRANSCRIPTIONAL REGULATOR YWGB-RELATED"/>
    <property type="match status" value="1"/>
</dbReference>
<reference evidence="1" key="1">
    <citation type="submission" date="2014-06" db="EMBL/GenBank/DDBJ databases">
        <title>Key roles for freshwater Actinobacteria revealed by deep metagenomic sequencing.</title>
        <authorList>
            <person name="Ghai R."/>
            <person name="Mizuno C.M."/>
            <person name="Picazo A."/>
            <person name="Camacho A."/>
            <person name="Rodriguez-Valera F."/>
        </authorList>
    </citation>
    <scope>NUCLEOTIDE SEQUENCE</scope>
</reference>
<dbReference type="Gene3D" id="1.10.10.10">
    <property type="entry name" value="Winged helix-like DNA-binding domain superfamily/Winged helix DNA-binding domain"/>
    <property type="match status" value="1"/>
</dbReference>
<dbReference type="InterPro" id="IPR000944">
    <property type="entry name" value="Tscrpt_reg_Rrf2"/>
</dbReference>
<dbReference type="PROSITE" id="PS51197">
    <property type="entry name" value="HTH_RRF2_2"/>
    <property type="match status" value="1"/>
</dbReference>
<dbReference type="InterPro" id="IPR036388">
    <property type="entry name" value="WH-like_DNA-bd_sf"/>
</dbReference>
<evidence type="ECO:0008006" key="2">
    <source>
        <dbReference type="Google" id="ProtNLM"/>
    </source>
</evidence>
<dbReference type="PANTHER" id="PTHR33221">
    <property type="entry name" value="WINGED HELIX-TURN-HELIX TRANSCRIPTIONAL REGULATOR, RRF2 FAMILY"/>
    <property type="match status" value="1"/>
</dbReference>
<dbReference type="GO" id="GO:0005829">
    <property type="term" value="C:cytosol"/>
    <property type="evidence" value="ECO:0007669"/>
    <property type="project" value="TreeGrafter"/>
</dbReference>
<dbReference type="GO" id="GO:0003700">
    <property type="term" value="F:DNA-binding transcription factor activity"/>
    <property type="evidence" value="ECO:0007669"/>
    <property type="project" value="TreeGrafter"/>
</dbReference>
<evidence type="ECO:0000313" key="1">
    <source>
        <dbReference type="EMBL" id="KGA21352.1"/>
    </source>
</evidence>
<dbReference type="AlphaFoldDB" id="A0A094QD76"/>
<dbReference type="InterPro" id="IPR036390">
    <property type="entry name" value="WH_DNA-bd_sf"/>
</dbReference>
<accession>A0A094QD76</accession>
<dbReference type="Pfam" id="PF02082">
    <property type="entry name" value="Rrf2"/>
    <property type="match status" value="1"/>
</dbReference>
<protein>
    <recommendedName>
        <fullName evidence="2">Rrf2 family transcriptional regulator</fullName>
    </recommendedName>
</protein>
<organism evidence="1">
    <name type="scientific">freshwater metagenome</name>
    <dbReference type="NCBI Taxonomy" id="449393"/>
    <lineage>
        <taxon>unclassified sequences</taxon>
        <taxon>metagenomes</taxon>
        <taxon>ecological metagenomes</taxon>
    </lineage>
</organism>
<proteinExistence type="predicted"/>
<comment type="caution">
    <text evidence="1">The sequence shown here is derived from an EMBL/GenBank/DDBJ whole genome shotgun (WGS) entry which is preliminary data.</text>
</comment>